<protein>
    <submittedName>
        <fullName evidence="2">Uncharacterized protein</fullName>
    </submittedName>
</protein>
<accession>A0A8H7ZWY2</accession>
<evidence type="ECO:0000256" key="1">
    <source>
        <dbReference type="SAM" id="MobiDB-lite"/>
    </source>
</evidence>
<dbReference type="Proteomes" id="UP000673691">
    <property type="component" value="Unassembled WGS sequence"/>
</dbReference>
<reference evidence="2 3" key="1">
    <citation type="journal article" name="Sci. Rep.">
        <title>Genome-scale phylogenetic analyses confirm Olpidium as the closest living zoosporic fungus to the non-flagellated, terrestrial fungi.</title>
        <authorList>
            <person name="Chang Y."/>
            <person name="Rochon D."/>
            <person name="Sekimoto S."/>
            <person name="Wang Y."/>
            <person name="Chovatia M."/>
            <person name="Sandor L."/>
            <person name="Salamov A."/>
            <person name="Grigoriev I.V."/>
            <person name="Stajich J.E."/>
            <person name="Spatafora J.W."/>
        </authorList>
    </citation>
    <scope>NUCLEOTIDE SEQUENCE [LARGE SCALE GENOMIC DNA]</scope>
    <source>
        <strain evidence="2">S191</strain>
    </source>
</reference>
<evidence type="ECO:0000313" key="2">
    <source>
        <dbReference type="EMBL" id="KAG5460915.1"/>
    </source>
</evidence>
<organism evidence="2 3">
    <name type="scientific">Olpidium bornovanus</name>
    <dbReference type="NCBI Taxonomy" id="278681"/>
    <lineage>
        <taxon>Eukaryota</taxon>
        <taxon>Fungi</taxon>
        <taxon>Fungi incertae sedis</taxon>
        <taxon>Olpidiomycota</taxon>
        <taxon>Olpidiomycotina</taxon>
        <taxon>Olpidiomycetes</taxon>
        <taxon>Olpidiales</taxon>
        <taxon>Olpidiaceae</taxon>
        <taxon>Olpidium</taxon>
    </lineage>
</organism>
<feature type="region of interest" description="Disordered" evidence="1">
    <location>
        <begin position="43"/>
        <end position="63"/>
    </location>
</feature>
<proteinExistence type="predicted"/>
<feature type="non-terminal residue" evidence="2">
    <location>
        <position position="1"/>
    </location>
</feature>
<comment type="caution">
    <text evidence="2">The sequence shown here is derived from an EMBL/GenBank/DDBJ whole genome shotgun (WGS) entry which is preliminary data.</text>
</comment>
<feature type="non-terminal residue" evidence="2">
    <location>
        <position position="63"/>
    </location>
</feature>
<evidence type="ECO:0000313" key="3">
    <source>
        <dbReference type="Proteomes" id="UP000673691"/>
    </source>
</evidence>
<dbReference type="EMBL" id="JAEFCI010004489">
    <property type="protein sequence ID" value="KAG5460915.1"/>
    <property type="molecule type" value="Genomic_DNA"/>
</dbReference>
<gene>
    <name evidence="2" type="ORF">BJ554DRAFT_6983</name>
</gene>
<keyword evidence="3" id="KW-1185">Reference proteome</keyword>
<sequence>RPGVRKRKPTGPKPCDDPVGYLPCRTAANESPHWASLSCVTVASGGKSSEENGARTSALLRSS</sequence>
<name>A0A8H7ZWY2_9FUNG</name>
<dbReference type="AlphaFoldDB" id="A0A8H7ZWY2"/>